<dbReference type="Proteomes" id="UP000694044">
    <property type="component" value="Unassembled WGS sequence"/>
</dbReference>
<protein>
    <submittedName>
        <fullName evidence="2">Uncharacterized protein</fullName>
    </submittedName>
</protein>
<evidence type="ECO:0000313" key="3">
    <source>
        <dbReference type="Proteomes" id="UP000694044"/>
    </source>
</evidence>
<keyword evidence="3" id="KW-1185">Reference proteome</keyword>
<feature type="compositionally biased region" description="Basic and acidic residues" evidence="1">
    <location>
        <begin position="1"/>
        <end position="14"/>
    </location>
</feature>
<dbReference type="EMBL" id="JAGDFM010000092">
    <property type="protein sequence ID" value="KAG7386821.1"/>
    <property type="molecule type" value="Genomic_DNA"/>
</dbReference>
<sequence>MIQRRLGLEEKRDQSASMTQANFNESDDTMQKRQLRCIWHVLPEKMPLQGETFLSPPFFFQLFIGRVSKIKIFFSDLLYHLNEEQAKQLMQAFEPLAVVPPC</sequence>
<comment type="caution">
    <text evidence="2">The sequence shown here is derived from an EMBL/GenBank/DDBJ whole genome shotgun (WGS) entry which is preliminary data.</text>
</comment>
<feature type="compositionally biased region" description="Polar residues" evidence="1">
    <location>
        <begin position="15"/>
        <end position="24"/>
    </location>
</feature>
<organism evidence="2 3">
    <name type="scientific">Phytophthora pseudosyringae</name>
    <dbReference type="NCBI Taxonomy" id="221518"/>
    <lineage>
        <taxon>Eukaryota</taxon>
        <taxon>Sar</taxon>
        <taxon>Stramenopiles</taxon>
        <taxon>Oomycota</taxon>
        <taxon>Peronosporomycetes</taxon>
        <taxon>Peronosporales</taxon>
        <taxon>Peronosporaceae</taxon>
        <taxon>Phytophthora</taxon>
    </lineage>
</organism>
<reference evidence="2" key="1">
    <citation type="submission" date="2021-02" db="EMBL/GenBank/DDBJ databases">
        <authorList>
            <person name="Palmer J.M."/>
        </authorList>
    </citation>
    <scope>NUCLEOTIDE SEQUENCE</scope>
    <source>
        <strain evidence="2">SCRP734</strain>
    </source>
</reference>
<accession>A0A8T1W0D0</accession>
<evidence type="ECO:0000256" key="1">
    <source>
        <dbReference type="SAM" id="MobiDB-lite"/>
    </source>
</evidence>
<dbReference type="AlphaFoldDB" id="A0A8T1W0D0"/>
<proteinExistence type="predicted"/>
<name>A0A8T1W0D0_9STRA</name>
<feature type="region of interest" description="Disordered" evidence="1">
    <location>
        <begin position="1"/>
        <end position="27"/>
    </location>
</feature>
<evidence type="ECO:0000313" key="2">
    <source>
        <dbReference type="EMBL" id="KAG7386821.1"/>
    </source>
</evidence>
<gene>
    <name evidence="2" type="ORF">PHYPSEUDO_015219</name>
</gene>